<dbReference type="Proteomes" id="UP000032671">
    <property type="component" value="Unassembled WGS sequence"/>
</dbReference>
<dbReference type="EMBL" id="BJVU01000001">
    <property type="protein sequence ID" value="GEL57854.1"/>
    <property type="molecule type" value="Genomic_DNA"/>
</dbReference>
<protein>
    <recommendedName>
        <fullName evidence="3 12">Thymidylate kinase</fullName>
        <ecNumber evidence="2 12">2.7.4.9</ecNumber>
    </recommendedName>
    <alternativeName>
        <fullName evidence="9 12">dTMP kinase</fullName>
    </alternativeName>
</protein>
<dbReference type="GO" id="GO:0006235">
    <property type="term" value="P:dTTP biosynthetic process"/>
    <property type="evidence" value="ECO:0007669"/>
    <property type="project" value="UniProtKB-UniRule"/>
</dbReference>
<dbReference type="CDD" id="cd01672">
    <property type="entry name" value="TMPK"/>
    <property type="match status" value="1"/>
</dbReference>
<comment type="function">
    <text evidence="11 12">Phosphorylation of dTMP to form dTDP in both de novo and salvage pathways of dTTP synthesis.</text>
</comment>
<comment type="caution">
    <text evidence="14">The sequence shown here is derived from an EMBL/GenBank/DDBJ whole genome shotgun (WGS) entry which is preliminary data.</text>
</comment>
<comment type="similarity">
    <text evidence="1 12">Belongs to the thymidylate kinase family.</text>
</comment>
<dbReference type="GO" id="GO:0005524">
    <property type="term" value="F:ATP binding"/>
    <property type="evidence" value="ECO:0007669"/>
    <property type="project" value="UniProtKB-UniRule"/>
</dbReference>
<keyword evidence="4 12" id="KW-0808">Transferase</keyword>
<dbReference type="STRING" id="1231339.Abci_018_122"/>
<dbReference type="GO" id="GO:0004798">
    <property type="term" value="F:dTMP kinase activity"/>
    <property type="evidence" value="ECO:0007669"/>
    <property type="project" value="UniProtKB-UniRule"/>
</dbReference>
<dbReference type="PANTHER" id="PTHR10344">
    <property type="entry name" value="THYMIDYLATE KINASE"/>
    <property type="match status" value="1"/>
</dbReference>
<keyword evidence="17" id="KW-1185">Reference proteome</keyword>
<evidence type="ECO:0000313" key="17">
    <source>
        <dbReference type="Proteomes" id="UP000321891"/>
    </source>
</evidence>
<evidence type="ECO:0000256" key="6">
    <source>
        <dbReference type="ARBA" id="ARBA00022741"/>
    </source>
</evidence>
<evidence type="ECO:0000313" key="14">
    <source>
        <dbReference type="EMBL" id="GAN61252.1"/>
    </source>
</evidence>
<evidence type="ECO:0000256" key="3">
    <source>
        <dbReference type="ARBA" id="ARBA00017144"/>
    </source>
</evidence>
<dbReference type="InterPro" id="IPR027417">
    <property type="entry name" value="P-loop_NTPase"/>
</dbReference>
<reference evidence="15 17" key="2">
    <citation type="submission" date="2019-07" db="EMBL/GenBank/DDBJ databases">
        <title>Whole genome shotgun sequence of Acetobacter cibinongensis NBRC 16605.</title>
        <authorList>
            <person name="Hosoyama A."/>
            <person name="Uohara A."/>
            <person name="Ohji S."/>
            <person name="Ichikawa N."/>
        </authorList>
    </citation>
    <scope>NUCLEOTIDE SEQUENCE [LARGE SCALE GENOMIC DNA]</scope>
    <source>
        <strain evidence="15 17">NBRC 16605</strain>
    </source>
</reference>
<organism evidence="14 16">
    <name type="scientific">Acetobacter cibinongensis</name>
    <dbReference type="NCBI Taxonomy" id="146475"/>
    <lineage>
        <taxon>Bacteria</taxon>
        <taxon>Pseudomonadati</taxon>
        <taxon>Pseudomonadota</taxon>
        <taxon>Alphaproteobacteria</taxon>
        <taxon>Acetobacterales</taxon>
        <taxon>Acetobacteraceae</taxon>
        <taxon>Acetobacter</taxon>
    </lineage>
</organism>
<keyword evidence="8 12" id="KW-0067">ATP-binding</keyword>
<evidence type="ECO:0000256" key="1">
    <source>
        <dbReference type="ARBA" id="ARBA00009776"/>
    </source>
</evidence>
<dbReference type="PROSITE" id="PS01331">
    <property type="entry name" value="THYMIDYLATE_KINASE"/>
    <property type="match status" value="1"/>
</dbReference>
<evidence type="ECO:0000313" key="15">
    <source>
        <dbReference type="EMBL" id="GEL57854.1"/>
    </source>
</evidence>
<evidence type="ECO:0000256" key="10">
    <source>
        <dbReference type="ARBA" id="ARBA00048743"/>
    </source>
</evidence>
<dbReference type="Proteomes" id="UP000321891">
    <property type="component" value="Unassembled WGS sequence"/>
</dbReference>
<dbReference type="GO" id="GO:0005829">
    <property type="term" value="C:cytosol"/>
    <property type="evidence" value="ECO:0007669"/>
    <property type="project" value="TreeGrafter"/>
</dbReference>
<dbReference type="HAMAP" id="MF_00165">
    <property type="entry name" value="Thymidylate_kinase"/>
    <property type="match status" value="1"/>
</dbReference>
<dbReference type="InterPro" id="IPR018094">
    <property type="entry name" value="Thymidylate_kinase"/>
</dbReference>
<keyword evidence="6 12" id="KW-0547">Nucleotide-binding</keyword>
<dbReference type="GO" id="GO:0006227">
    <property type="term" value="P:dUDP biosynthetic process"/>
    <property type="evidence" value="ECO:0007669"/>
    <property type="project" value="TreeGrafter"/>
</dbReference>
<comment type="catalytic activity">
    <reaction evidence="10 12">
        <text>dTMP + ATP = dTDP + ADP</text>
        <dbReference type="Rhea" id="RHEA:13517"/>
        <dbReference type="ChEBI" id="CHEBI:30616"/>
        <dbReference type="ChEBI" id="CHEBI:58369"/>
        <dbReference type="ChEBI" id="CHEBI:63528"/>
        <dbReference type="ChEBI" id="CHEBI:456216"/>
        <dbReference type="EC" id="2.7.4.9"/>
    </reaction>
</comment>
<dbReference type="EC" id="2.7.4.9" evidence="2 12"/>
<evidence type="ECO:0000256" key="12">
    <source>
        <dbReference type="HAMAP-Rule" id="MF_00165"/>
    </source>
</evidence>
<dbReference type="NCBIfam" id="TIGR00041">
    <property type="entry name" value="DTMP_kinase"/>
    <property type="match status" value="1"/>
</dbReference>
<dbReference type="AlphaFoldDB" id="A0A0D6N5G9"/>
<evidence type="ECO:0000256" key="4">
    <source>
        <dbReference type="ARBA" id="ARBA00022679"/>
    </source>
</evidence>
<feature type="binding site" evidence="12">
    <location>
        <begin position="11"/>
        <end position="18"/>
    </location>
    <ligand>
        <name>ATP</name>
        <dbReference type="ChEBI" id="CHEBI:30616"/>
    </ligand>
</feature>
<evidence type="ECO:0000313" key="16">
    <source>
        <dbReference type="Proteomes" id="UP000032671"/>
    </source>
</evidence>
<dbReference type="InterPro" id="IPR018095">
    <property type="entry name" value="Thymidylate_kin_CS"/>
</dbReference>
<dbReference type="SUPFAM" id="SSF52540">
    <property type="entry name" value="P-loop containing nucleoside triphosphate hydrolases"/>
    <property type="match status" value="1"/>
</dbReference>
<dbReference type="RefSeq" id="WP_048839301.1">
    <property type="nucleotide sequence ID" value="NZ_BAMV01000018.1"/>
</dbReference>
<proteinExistence type="inferred from homology"/>
<feature type="domain" description="Thymidylate kinase-like" evidence="13">
    <location>
        <begin position="9"/>
        <end position="191"/>
    </location>
</feature>
<dbReference type="Pfam" id="PF02223">
    <property type="entry name" value="Thymidylate_kin"/>
    <property type="match status" value="1"/>
</dbReference>
<evidence type="ECO:0000256" key="7">
    <source>
        <dbReference type="ARBA" id="ARBA00022777"/>
    </source>
</evidence>
<dbReference type="EMBL" id="BAMV01000018">
    <property type="protein sequence ID" value="GAN61252.1"/>
    <property type="molecule type" value="Genomic_DNA"/>
</dbReference>
<dbReference type="FunFam" id="3.40.50.300:FF:000225">
    <property type="entry name" value="Thymidylate kinase"/>
    <property type="match status" value="1"/>
</dbReference>
<keyword evidence="5 12" id="KW-0545">Nucleotide biosynthesis</keyword>
<reference evidence="14 16" key="1">
    <citation type="submission" date="2012-11" db="EMBL/GenBank/DDBJ databases">
        <title>Whole genome sequence of Acetobacter cibinongensis 4H-1.</title>
        <authorList>
            <person name="Azuma Y."/>
            <person name="Higashiura N."/>
            <person name="Hirakawa H."/>
            <person name="Matsushita K."/>
        </authorList>
    </citation>
    <scope>NUCLEOTIDE SEQUENCE [LARGE SCALE GENOMIC DNA]</scope>
    <source>
        <strain evidence="14 16">4H-1</strain>
    </source>
</reference>
<dbReference type="Gene3D" id="3.40.50.300">
    <property type="entry name" value="P-loop containing nucleotide triphosphate hydrolases"/>
    <property type="match status" value="1"/>
</dbReference>
<dbReference type="PANTHER" id="PTHR10344:SF4">
    <property type="entry name" value="UMP-CMP KINASE 2, MITOCHONDRIAL"/>
    <property type="match status" value="1"/>
</dbReference>
<gene>
    <name evidence="12 15" type="primary">tmk</name>
    <name evidence="14" type="ORF">Abci_018_122</name>
    <name evidence="15" type="ORF">ACI01nite_04560</name>
</gene>
<keyword evidence="7 12" id="KW-0418">Kinase</keyword>
<accession>A0A6N3SL73</accession>
<name>A0A0D6N5G9_9PROT</name>
<evidence type="ECO:0000259" key="13">
    <source>
        <dbReference type="Pfam" id="PF02223"/>
    </source>
</evidence>
<evidence type="ECO:0000256" key="11">
    <source>
        <dbReference type="ARBA" id="ARBA00057735"/>
    </source>
</evidence>
<sequence>MQKSLFVTLEGGEGVGKSTQLKLLQSALQSLGVTVLTTREPGGSPGAEDLRQVLLFGKHPLSQRSEILTHFAARYDHIDQVINPALEAGTVVICDRFTDSTMAYQGYGRANGHAETLDLINALQAHLGRDPDLTFLLEAPRDVARLRLAARGAPTDRYEQSDEAFHARVLHGFQTIAEQNPHRVKRIKAHGVSPEEINSLIVKEIRQRLQSG</sequence>
<accession>A0A0D6N5G9</accession>
<evidence type="ECO:0000256" key="2">
    <source>
        <dbReference type="ARBA" id="ARBA00012980"/>
    </source>
</evidence>
<evidence type="ECO:0000256" key="9">
    <source>
        <dbReference type="ARBA" id="ARBA00029962"/>
    </source>
</evidence>
<evidence type="ECO:0000256" key="5">
    <source>
        <dbReference type="ARBA" id="ARBA00022727"/>
    </source>
</evidence>
<dbReference type="InterPro" id="IPR039430">
    <property type="entry name" value="Thymidylate_kin-like_dom"/>
</dbReference>
<evidence type="ECO:0000256" key="8">
    <source>
        <dbReference type="ARBA" id="ARBA00022840"/>
    </source>
</evidence>
<dbReference type="GO" id="GO:0006233">
    <property type="term" value="P:dTDP biosynthetic process"/>
    <property type="evidence" value="ECO:0007669"/>
    <property type="project" value="InterPro"/>
</dbReference>